<name>A0ABW2SW51_9ACTN</name>
<gene>
    <name evidence="1" type="ORF">ACFQVD_09665</name>
</gene>
<dbReference type="RefSeq" id="WP_343973938.1">
    <property type="nucleotide sequence ID" value="NZ_BAAAGK010000116.1"/>
</dbReference>
<evidence type="ECO:0000313" key="2">
    <source>
        <dbReference type="Proteomes" id="UP001596514"/>
    </source>
</evidence>
<protein>
    <submittedName>
        <fullName evidence="1">Uncharacterized protein</fullName>
    </submittedName>
</protein>
<evidence type="ECO:0000313" key="1">
    <source>
        <dbReference type="EMBL" id="MFC7600365.1"/>
    </source>
</evidence>
<sequence>MNNSIATSMRYYANANRYPWALAHDRTPVVQAPVGLTFVLRRTFHGRRP</sequence>
<organism evidence="1 2">
    <name type="scientific">Streptosporangium amethystogenes subsp. fukuiense</name>
    <dbReference type="NCBI Taxonomy" id="698418"/>
    <lineage>
        <taxon>Bacteria</taxon>
        <taxon>Bacillati</taxon>
        <taxon>Actinomycetota</taxon>
        <taxon>Actinomycetes</taxon>
        <taxon>Streptosporangiales</taxon>
        <taxon>Streptosporangiaceae</taxon>
        <taxon>Streptosporangium</taxon>
    </lineage>
</organism>
<dbReference type="EMBL" id="JBHTEE010000001">
    <property type="protein sequence ID" value="MFC7600365.1"/>
    <property type="molecule type" value="Genomic_DNA"/>
</dbReference>
<comment type="caution">
    <text evidence="1">The sequence shown here is derived from an EMBL/GenBank/DDBJ whole genome shotgun (WGS) entry which is preliminary data.</text>
</comment>
<accession>A0ABW2SW51</accession>
<proteinExistence type="predicted"/>
<dbReference type="Proteomes" id="UP001596514">
    <property type="component" value="Unassembled WGS sequence"/>
</dbReference>
<reference evidence="2" key="1">
    <citation type="journal article" date="2019" name="Int. J. Syst. Evol. Microbiol.">
        <title>The Global Catalogue of Microorganisms (GCM) 10K type strain sequencing project: providing services to taxonomists for standard genome sequencing and annotation.</title>
        <authorList>
            <consortium name="The Broad Institute Genomics Platform"/>
            <consortium name="The Broad Institute Genome Sequencing Center for Infectious Disease"/>
            <person name="Wu L."/>
            <person name="Ma J."/>
        </authorList>
    </citation>
    <scope>NUCLEOTIDE SEQUENCE [LARGE SCALE GENOMIC DNA]</scope>
    <source>
        <strain evidence="2">JCM 10083</strain>
    </source>
</reference>
<keyword evidence="2" id="KW-1185">Reference proteome</keyword>